<evidence type="ECO:0000256" key="7">
    <source>
        <dbReference type="ARBA" id="ARBA00022679"/>
    </source>
</evidence>
<feature type="region of interest" description="Disordered" evidence="12">
    <location>
        <begin position="1"/>
        <end position="26"/>
    </location>
</feature>
<protein>
    <recommendedName>
        <fullName evidence="10">peptidoglycan glycosyltransferase</fullName>
        <ecNumber evidence="10">2.4.99.28</ecNumber>
    </recommendedName>
</protein>
<evidence type="ECO:0000256" key="10">
    <source>
        <dbReference type="ARBA" id="ARBA00044770"/>
    </source>
</evidence>
<dbReference type="SUPFAM" id="SSF56601">
    <property type="entry name" value="beta-lactamase/transpeptidase-like"/>
    <property type="match status" value="1"/>
</dbReference>
<feature type="compositionally biased region" description="Low complexity" evidence="12">
    <location>
        <begin position="638"/>
        <end position="657"/>
    </location>
</feature>
<comment type="catalytic activity">
    <reaction evidence="11">
        <text>[GlcNAc-(1-&gt;4)-Mur2Ac(oyl-L-Ala-gamma-D-Glu-L-Lys-D-Ala-D-Ala)](n)-di-trans,octa-cis-undecaprenyl diphosphate + beta-D-GlcNAc-(1-&gt;4)-Mur2Ac(oyl-L-Ala-gamma-D-Glu-L-Lys-D-Ala-D-Ala)-di-trans,octa-cis-undecaprenyl diphosphate = [GlcNAc-(1-&gt;4)-Mur2Ac(oyl-L-Ala-gamma-D-Glu-L-Lys-D-Ala-D-Ala)](n+1)-di-trans,octa-cis-undecaprenyl diphosphate + di-trans,octa-cis-undecaprenyl diphosphate + H(+)</text>
        <dbReference type="Rhea" id="RHEA:23708"/>
        <dbReference type="Rhea" id="RHEA-COMP:9602"/>
        <dbReference type="Rhea" id="RHEA-COMP:9603"/>
        <dbReference type="ChEBI" id="CHEBI:15378"/>
        <dbReference type="ChEBI" id="CHEBI:58405"/>
        <dbReference type="ChEBI" id="CHEBI:60033"/>
        <dbReference type="ChEBI" id="CHEBI:78435"/>
        <dbReference type="EC" id="2.4.99.28"/>
    </reaction>
</comment>
<dbReference type="SUPFAM" id="SSF53955">
    <property type="entry name" value="Lysozyme-like"/>
    <property type="match status" value="1"/>
</dbReference>
<dbReference type="Proteomes" id="UP001321492">
    <property type="component" value="Unassembled WGS sequence"/>
</dbReference>
<keyword evidence="4" id="KW-0121">Carboxypeptidase</keyword>
<gene>
    <name evidence="16" type="ORF">QNA08_11295</name>
</gene>
<evidence type="ECO:0000256" key="4">
    <source>
        <dbReference type="ARBA" id="ARBA00022645"/>
    </source>
</evidence>
<keyword evidence="13" id="KW-0472">Membrane</keyword>
<proteinExistence type="inferred from homology"/>
<dbReference type="InterPro" id="IPR012338">
    <property type="entry name" value="Beta-lactam/transpept-like"/>
</dbReference>
<evidence type="ECO:0000256" key="12">
    <source>
        <dbReference type="SAM" id="MobiDB-lite"/>
    </source>
</evidence>
<dbReference type="EC" id="2.4.99.28" evidence="10"/>
<feature type="compositionally biased region" description="Gly residues" evidence="12">
    <location>
        <begin position="10"/>
        <end position="23"/>
    </location>
</feature>
<dbReference type="Pfam" id="PF00905">
    <property type="entry name" value="Transpeptidase"/>
    <property type="match status" value="1"/>
</dbReference>
<dbReference type="InterPro" id="IPR050396">
    <property type="entry name" value="Glycosyltr_51/Transpeptidase"/>
</dbReference>
<keyword evidence="6" id="KW-0328">Glycosyltransferase</keyword>
<dbReference type="RefSeq" id="WP_283740944.1">
    <property type="nucleotide sequence ID" value="NZ_JASJEV010000006.1"/>
</dbReference>
<keyword evidence="9" id="KW-0511">Multifunctional enzyme</keyword>
<feature type="domain" description="Glycosyl transferase family 51" evidence="15">
    <location>
        <begin position="92"/>
        <end position="258"/>
    </location>
</feature>
<evidence type="ECO:0000256" key="5">
    <source>
        <dbReference type="ARBA" id="ARBA00022670"/>
    </source>
</evidence>
<evidence type="ECO:0000313" key="17">
    <source>
        <dbReference type="Proteomes" id="UP001321492"/>
    </source>
</evidence>
<name>A0ABT7AHI7_9HYPH</name>
<dbReference type="PANTHER" id="PTHR32282:SF33">
    <property type="entry name" value="PEPTIDOGLYCAN GLYCOSYLTRANSFERASE"/>
    <property type="match status" value="1"/>
</dbReference>
<reference evidence="16 17" key="1">
    <citation type="submission" date="2023-05" db="EMBL/GenBank/DDBJ databases">
        <title>Chelatococcus sp. nov., a moderately thermophilic bacterium isolated from hot spring microbial mat.</title>
        <authorList>
            <person name="Hu C.-J."/>
            <person name="Li W.-J."/>
        </authorList>
    </citation>
    <scope>NUCLEOTIDE SEQUENCE [LARGE SCALE GENOMIC DNA]</scope>
    <source>
        <strain evidence="16 17">SYSU G07232</strain>
    </source>
</reference>
<evidence type="ECO:0000259" key="15">
    <source>
        <dbReference type="Pfam" id="PF00912"/>
    </source>
</evidence>
<comment type="similarity">
    <text evidence="3">In the N-terminal section; belongs to the glycosyltransferase 51 family.</text>
</comment>
<dbReference type="InterPro" id="IPR001460">
    <property type="entry name" value="PCN-bd_Tpept"/>
</dbReference>
<feature type="domain" description="Penicillin-binding protein transpeptidase" evidence="14">
    <location>
        <begin position="352"/>
        <end position="574"/>
    </location>
</feature>
<evidence type="ECO:0000259" key="14">
    <source>
        <dbReference type="Pfam" id="PF00905"/>
    </source>
</evidence>
<dbReference type="Gene3D" id="3.40.710.10">
    <property type="entry name" value="DD-peptidase/beta-lactamase superfamily"/>
    <property type="match status" value="1"/>
</dbReference>
<evidence type="ECO:0000313" key="16">
    <source>
        <dbReference type="EMBL" id="MDJ1158818.1"/>
    </source>
</evidence>
<accession>A0ABT7AHI7</accession>
<feature type="transmembrane region" description="Helical" evidence="13">
    <location>
        <begin position="32"/>
        <end position="59"/>
    </location>
</feature>
<dbReference type="InterPro" id="IPR023346">
    <property type="entry name" value="Lysozyme-like_dom_sf"/>
</dbReference>
<dbReference type="InterPro" id="IPR036950">
    <property type="entry name" value="PBP_transglycosylase"/>
</dbReference>
<comment type="similarity">
    <text evidence="2">In the C-terminal section; belongs to the transpeptidase family.</text>
</comment>
<dbReference type="Pfam" id="PF00912">
    <property type="entry name" value="Transgly"/>
    <property type="match status" value="1"/>
</dbReference>
<evidence type="ECO:0000256" key="9">
    <source>
        <dbReference type="ARBA" id="ARBA00023268"/>
    </source>
</evidence>
<keyword evidence="5" id="KW-0645">Protease</keyword>
<keyword evidence="8" id="KW-0378">Hydrolase</keyword>
<keyword evidence="13" id="KW-1133">Transmembrane helix</keyword>
<keyword evidence="17" id="KW-1185">Reference proteome</keyword>
<evidence type="ECO:0000256" key="2">
    <source>
        <dbReference type="ARBA" id="ARBA00007090"/>
    </source>
</evidence>
<dbReference type="Gene3D" id="1.10.3810.10">
    <property type="entry name" value="Biosynthetic peptidoglycan transglycosylase-like"/>
    <property type="match status" value="1"/>
</dbReference>
<dbReference type="EMBL" id="JASJEV010000006">
    <property type="protein sequence ID" value="MDJ1158818.1"/>
    <property type="molecule type" value="Genomic_DNA"/>
</dbReference>
<evidence type="ECO:0000256" key="8">
    <source>
        <dbReference type="ARBA" id="ARBA00022801"/>
    </source>
</evidence>
<dbReference type="NCBIfam" id="TIGR02074">
    <property type="entry name" value="PBP_1a_fam"/>
    <property type="match status" value="1"/>
</dbReference>
<sequence>MSPRRSARNGGSGGRRSGGAGRRGGGRRQRSFLGHLVYIACVIGLWGIIGIAGVVAYHFAQLPPIDQLAVPKRPPNVAILSADGSLLANRGDTGGQAVSLKDLPPYLPKAFIAIEDRRFYSHFGIDPMGIARAVVRNVTSRGVAQGGSTLTQQLAKNLFLTQERTASRKIQEAILALWLEQKFSKAQILELYLNRVYFGAGSYGVEAAALRYFGKPAKDVTLSEAAVLAGLVQAPSRLAPNRNPDAAQARGQLVLTAMAEEGFISAAEAKTALSNPATAVRPRGAGSVNYAADYVMDVLDDFIGTVEKDIVVETTVDNRLQAAAERAIVEELDRNGAKFGVRQGALVSLAPDGAIKALVGGRNYGESQFNRATAAKRQPGSSFKPFVFLAALENGLTPDSVREDAPINYKGWQPENYSRRYSGPMTLTTALAHSINTVTARLILEMGPQAAVRTAQRLGVTSSLQATPALALGTSEVRPIELVAAYAAFANGGTGVIPYVIRQVKTTDGEVVYKRTPTDLGRVIDPPYVGMINGMLHEVMASGTGRKGNIPGWELAGKSGTTQEYRDAWFVGFSSRLVTGVWLGNDDNTPMKRVTGSNLPLEAWTQFMKVALQGQTPAPLPGEPWRRQAAPVDDGEGAAPLTQPLPPAAQGSAPAQAITQPADGGLRPPGAVAGQRAVPPPRRERGLLEQLFGG</sequence>
<keyword evidence="7" id="KW-0808">Transferase</keyword>
<keyword evidence="13" id="KW-0812">Transmembrane</keyword>
<comment type="pathway">
    <text evidence="1">Cell wall biogenesis; peptidoglycan biosynthesis.</text>
</comment>
<evidence type="ECO:0000256" key="13">
    <source>
        <dbReference type="SAM" id="Phobius"/>
    </source>
</evidence>
<dbReference type="InterPro" id="IPR001264">
    <property type="entry name" value="Glyco_trans_51"/>
</dbReference>
<evidence type="ECO:0000256" key="6">
    <source>
        <dbReference type="ARBA" id="ARBA00022676"/>
    </source>
</evidence>
<evidence type="ECO:0000256" key="1">
    <source>
        <dbReference type="ARBA" id="ARBA00004752"/>
    </source>
</evidence>
<evidence type="ECO:0000256" key="11">
    <source>
        <dbReference type="ARBA" id="ARBA00049902"/>
    </source>
</evidence>
<organism evidence="16 17">
    <name type="scientific">Chelatococcus albus</name>
    <dbReference type="NCBI Taxonomy" id="3047466"/>
    <lineage>
        <taxon>Bacteria</taxon>
        <taxon>Pseudomonadati</taxon>
        <taxon>Pseudomonadota</taxon>
        <taxon>Alphaproteobacteria</taxon>
        <taxon>Hyphomicrobiales</taxon>
        <taxon>Chelatococcaceae</taxon>
        <taxon>Chelatococcus</taxon>
    </lineage>
</organism>
<feature type="region of interest" description="Disordered" evidence="12">
    <location>
        <begin position="615"/>
        <end position="694"/>
    </location>
</feature>
<evidence type="ECO:0000256" key="3">
    <source>
        <dbReference type="ARBA" id="ARBA00007739"/>
    </source>
</evidence>
<dbReference type="PANTHER" id="PTHR32282">
    <property type="entry name" value="BINDING PROTEIN TRANSPEPTIDASE, PUTATIVE-RELATED"/>
    <property type="match status" value="1"/>
</dbReference>
<comment type="caution">
    <text evidence="16">The sequence shown here is derived from an EMBL/GenBank/DDBJ whole genome shotgun (WGS) entry which is preliminary data.</text>
</comment>